<dbReference type="GO" id="GO:0008270">
    <property type="term" value="F:zinc ion binding"/>
    <property type="evidence" value="ECO:0007669"/>
    <property type="project" value="UniProtKB-KW"/>
</dbReference>
<evidence type="ECO:0000256" key="3">
    <source>
        <dbReference type="ARBA" id="ARBA00022771"/>
    </source>
</evidence>
<keyword evidence="4" id="KW-0862">Zinc</keyword>
<dbReference type="PANTHER" id="PTHR46481:SF10">
    <property type="entry name" value="ZINC FINGER BED DOMAIN-CONTAINING PROTEIN 39"/>
    <property type="match status" value="1"/>
</dbReference>
<comment type="subcellular location">
    <subcellularLocation>
        <location evidence="1">Nucleus</location>
    </subcellularLocation>
</comment>
<protein>
    <recommendedName>
        <fullName evidence="7">hAT-like transposase RNase-H fold domain-containing protein</fullName>
    </recommendedName>
</protein>
<organism evidence="6">
    <name type="scientific">Arundo donax</name>
    <name type="common">Giant reed</name>
    <name type="synonym">Donax arundinaceus</name>
    <dbReference type="NCBI Taxonomy" id="35708"/>
    <lineage>
        <taxon>Eukaryota</taxon>
        <taxon>Viridiplantae</taxon>
        <taxon>Streptophyta</taxon>
        <taxon>Embryophyta</taxon>
        <taxon>Tracheophyta</taxon>
        <taxon>Spermatophyta</taxon>
        <taxon>Magnoliopsida</taxon>
        <taxon>Liliopsida</taxon>
        <taxon>Poales</taxon>
        <taxon>Poaceae</taxon>
        <taxon>PACMAD clade</taxon>
        <taxon>Arundinoideae</taxon>
        <taxon>Arundineae</taxon>
        <taxon>Arundo</taxon>
    </lineage>
</organism>
<evidence type="ECO:0000256" key="4">
    <source>
        <dbReference type="ARBA" id="ARBA00022833"/>
    </source>
</evidence>
<evidence type="ECO:0000256" key="1">
    <source>
        <dbReference type="ARBA" id="ARBA00004123"/>
    </source>
</evidence>
<keyword evidence="5" id="KW-0539">Nucleus</keyword>
<dbReference type="InterPro" id="IPR052035">
    <property type="entry name" value="ZnF_BED_domain_contain"/>
</dbReference>
<proteinExistence type="predicted"/>
<name>A0A0A8ZZ11_ARUDO</name>
<reference evidence="6" key="2">
    <citation type="journal article" date="2015" name="Data Brief">
        <title>Shoot transcriptome of the giant reed, Arundo donax.</title>
        <authorList>
            <person name="Barrero R.A."/>
            <person name="Guerrero F.D."/>
            <person name="Moolhuijzen P."/>
            <person name="Goolsby J.A."/>
            <person name="Tidwell J."/>
            <person name="Bellgard S.E."/>
            <person name="Bellgard M.I."/>
        </authorList>
    </citation>
    <scope>NUCLEOTIDE SEQUENCE</scope>
    <source>
        <tissue evidence="6">Shoot tissue taken approximately 20 cm above the soil surface</tissue>
    </source>
</reference>
<sequence length="133" mass="15635">MYFHVHCASHIVNLVVNDGLQPIESLITNLRNTVKYFKRSPSRMYKFVEVCNNYSIKVGRGLCLDVRTRWSSTYKMLDSCIEYRDAFGYYTEVDHNYEWQPTQSEWALYERIKSILGTMARATTPLPMFSILT</sequence>
<dbReference type="InterPro" id="IPR012337">
    <property type="entry name" value="RNaseH-like_sf"/>
</dbReference>
<keyword evidence="3" id="KW-0863">Zinc-finger</keyword>
<dbReference type="AlphaFoldDB" id="A0A0A8ZZ11"/>
<accession>A0A0A8ZZ11</accession>
<evidence type="ECO:0008006" key="7">
    <source>
        <dbReference type="Google" id="ProtNLM"/>
    </source>
</evidence>
<evidence type="ECO:0000256" key="2">
    <source>
        <dbReference type="ARBA" id="ARBA00022723"/>
    </source>
</evidence>
<dbReference type="PANTHER" id="PTHR46481">
    <property type="entry name" value="ZINC FINGER BED DOMAIN-CONTAINING PROTEIN 4"/>
    <property type="match status" value="1"/>
</dbReference>
<evidence type="ECO:0000313" key="6">
    <source>
        <dbReference type="EMBL" id="JAD42000.1"/>
    </source>
</evidence>
<dbReference type="SUPFAM" id="SSF53098">
    <property type="entry name" value="Ribonuclease H-like"/>
    <property type="match status" value="1"/>
</dbReference>
<reference evidence="6" key="1">
    <citation type="submission" date="2014-09" db="EMBL/GenBank/DDBJ databases">
        <authorList>
            <person name="Magalhaes I.L.F."/>
            <person name="Oliveira U."/>
            <person name="Santos F.R."/>
            <person name="Vidigal T.H.D.A."/>
            <person name="Brescovit A.D."/>
            <person name="Santos A.J."/>
        </authorList>
    </citation>
    <scope>NUCLEOTIDE SEQUENCE</scope>
    <source>
        <tissue evidence="6">Shoot tissue taken approximately 20 cm above the soil surface</tissue>
    </source>
</reference>
<dbReference type="GO" id="GO:0005634">
    <property type="term" value="C:nucleus"/>
    <property type="evidence" value="ECO:0007669"/>
    <property type="project" value="UniProtKB-SubCell"/>
</dbReference>
<keyword evidence="2" id="KW-0479">Metal-binding</keyword>
<dbReference type="EMBL" id="GBRH01255895">
    <property type="protein sequence ID" value="JAD42000.1"/>
    <property type="molecule type" value="Transcribed_RNA"/>
</dbReference>
<evidence type="ECO:0000256" key="5">
    <source>
        <dbReference type="ARBA" id="ARBA00023242"/>
    </source>
</evidence>